<dbReference type="FunFam" id="1.10.10.10:FF:000001">
    <property type="entry name" value="LysR family transcriptional regulator"/>
    <property type="match status" value="1"/>
</dbReference>
<feature type="compositionally biased region" description="Low complexity" evidence="6">
    <location>
        <begin position="143"/>
        <end position="153"/>
    </location>
</feature>
<evidence type="ECO:0000256" key="4">
    <source>
        <dbReference type="ARBA" id="ARBA00023125"/>
    </source>
</evidence>
<dbReference type="Pfam" id="PF00126">
    <property type="entry name" value="HTH_1"/>
    <property type="match status" value="1"/>
</dbReference>
<keyword evidence="2" id="KW-0678">Repressor</keyword>
<proteinExistence type="inferred from homology"/>
<keyword evidence="3" id="KW-0805">Transcription regulation</keyword>
<evidence type="ECO:0000259" key="7">
    <source>
        <dbReference type="PROSITE" id="PS50931"/>
    </source>
</evidence>
<evidence type="ECO:0000256" key="5">
    <source>
        <dbReference type="ARBA" id="ARBA00023163"/>
    </source>
</evidence>
<keyword evidence="4" id="KW-0238">DNA-binding</keyword>
<evidence type="ECO:0000256" key="2">
    <source>
        <dbReference type="ARBA" id="ARBA00022491"/>
    </source>
</evidence>
<dbReference type="AlphaFoldDB" id="A0A939NJJ0"/>
<dbReference type="InterPro" id="IPR000847">
    <property type="entry name" value="LysR_HTH_N"/>
</dbReference>
<dbReference type="SUPFAM" id="SSF46785">
    <property type="entry name" value="Winged helix' DNA-binding domain"/>
    <property type="match status" value="1"/>
</dbReference>
<dbReference type="PROSITE" id="PS50931">
    <property type="entry name" value="HTH_LYSR"/>
    <property type="match status" value="1"/>
</dbReference>
<evidence type="ECO:0000313" key="8">
    <source>
        <dbReference type="EMBL" id="MBO2006648.1"/>
    </source>
</evidence>
<keyword evidence="5" id="KW-0804">Transcription</keyword>
<comment type="caution">
    <text evidence="8">The sequence shown here is derived from an EMBL/GenBank/DDBJ whole genome shotgun (WGS) entry which is preliminary data.</text>
</comment>
<accession>A0A939NJJ0</accession>
<dbReference type="Gene3D" id="1.10.10.10">
    <property type="entry name" value="Winged helix-like DNA-binding domain superfamily/Winged helix DNA-binding domain"/>
    <property type="match status" value="1"/>
</dbReference>
<dbReference type="PANTHER" id="PTHR30346:SF9">
    <property type="entry name" value="LYSR FAMILY TRANSCRIPTIONAL REGULATOR"/>
    <property type="match status" value="1"/>
</dbReference>
<dbReference type="InterPro" id="IPR036390">
    <property type="entry name" value="WH_DNA-bd_sf"/>
</dbReference>
<dbReference type="PRINTS" id="PR00039">
    <property type="entry name" value="HTHLYSR"/>
</dbReference>
<dbReference type="EMBL" id="JAGETR010000025">
    <property type="protein sequence ID" value="MBO2006648.1"/>
    <property type="molecule type" value="Genomic_DNA"/>
</dbReference>
<organism evidence="8">
    <name type="scientific">Serratia marcescens</name>
    <dbReference type="NCBI Taxonomy" id="615"/>
    <lineage>
        <taxon>Bacteria</taxon>
        <taxon>Pseudomonadati</taxon>
        <taxon>Pseudomonadota</taxon>
        <taxon>Gammaproteobacteria</taxon>
        <taxon>Enterobacterales</taxon>
        <taxon>Yersiniaceae</taxon>
        <taxon>Serratia</taxon>
    </lineage>
</organism>
<evidence type="ECO:0000256" key="1">
    <source>
        <dbReference type="ARBA" id="ARBA00009437"/>
    </source>
</evidence>
<comment type="similarity">
    <text evidence="1">Belongs to the LysR transcriptional regulatory family.</text>
</comment>
<evidence type="ECO:0000256" key="6">
    <source>
        <dbReference type="SAM" id="MobiDB-lite"/>
    </source>
</evidence>
<dbReference type="GO" id="GO:0003700">
    <property type="term" value="F:DNA-binding transcription factor activity"/>
    <property type="evidence" value="ECO:0007669"/>
    <property type="project" value="InterPro"/>
</dbReference>
<gene>
    <name evidence="8" type="ORF">J4732_04835</name>
</gene>
<dbReference type="InterPro" id="IPR036388">
    <property type="entry name" value="WH-like_DNA-bd_sf"/>
</dbReference>
<protein>
    <submittedName>
        <fullName evidence="8">LysR family transcriptional regulator</fullName>
    </submittedName>
</protein>
<evidence type="ECO:0000256" key="3">
    <source>
        <dbReference type="ARBA" id="ARBA00023015"/>
    </source>
</evidence>
<feature type="compositionally biased region" description="Polar residues" evidence="6">
    <location>
        <begin position="316"/>
        <end position="334"/>
    </location>
</feature>
<feature type="domain" description="HTH lysR-type" evidence="7">
    <location>
        <begin position="14"/>
        <end position="71"/>
    </location>
</feature>
<feature type="region of interest" description="Disordered" evidence="6">
    <location>
        <begin position="102"/>
        <end position="175"/>
    </location>
</feature>
<dbReference type="PANTHER" id="PTHR30346">
    <property type="entry name" value="TRANSCRIPTIONAL DUAL REGULATOR HCAR-RELATED"/>
    <property type="match status" value="1"/>
</dbReference>
<dbReference type="GO" id="GO:0032993">
    <property type="term" value="C:protein-DNA complex"/>
    <property type="evidence" value="ECO:0007669"/>
    <property type="project" value="TreeGrafter"/>
</dbReference>
<dbReference type="GO" id="GO:0003677">
    <property type="term" value="F:DNA binding"/>
    <property type="evidence" value="ECO:0007669"/>
    <property type="project" value="UniProtKB-KW"/>
</dbReference>
<name>A0A939NJJ0_SERMA</name>
<feature type="region of interest" description="Disordered" evidence="6">
    <location>
        <begin position="314"/>
        <end position="334"/>
    </location>
</feature>
<reference evidence="8" key="1">
    <citation type="submission" date="2021-03" db="EMBL/GenBank/DDBJ databases">
        <title>Molecular epidemiology and mechanisms of colistin and carbapenem resistance in Enterobacteriaceae from clinical isolates, the environment and porcine samples in Pretoria, South Africa.</title>
        <authorList>
            <person name="Bogoshi D."/>
            <person name="Mbelle N.M."/>
            <person name="Naidoo V."/>
            <person name="Osei Sekyere J."/>
        </authorList>
    </citation>
    <scope>NUCLEOTIDE SEQUENCE</scope>
    <source>
        <strain evidence="8">C080</strain>
    </source>
</reference>
<sequence length="334" mass="35699">MPFTSGRSTMKTMPKLAHLTMFKDIVHCGSLHEAAKKLAISQPTLSRVLKELEMTVGARLLERSNRGVRLTAVGELFYRRIDAATNQLLNAFDELRGLSADGEAPAGGDERRSAAVLSASGARRLQPPLPAYPGDGGGRRPGRPAGPAAKLRAGFGGQQPERRGGRRRSGHAGAEKRALLALSGRRSYRSRAAAGRGQMGGAALLLGGACRHPRIAERYTPHGQIVETDSFLATVPGQAARLYRAAERSGGRTLRPAAAPAENPDARIDISARFTSLPAMSRPRRRSAPRLSTCCRPCRRFEETGCCPPAADSLVQAANRSPRQSNRSPGGSDR</sequence>